<dbReference type="PROSITE" id="PS51257">
    <property type="entry name" value="PROKAR_LIPOPROTEIN"/>
    <property type="match status" value="1"/>
</dbReference>
<sequence>MKKLTRNIFAGLISLGFLTSCELDLQPISEIGEGSFYQTDADFNTAMVAAYSGLQAPILNEWALTELRSDNTRLHNSQTASNIYIPLRELDLMTYTAEQANVYTYWSDTYHNISRVNTVLDQLDGIKTPALRDQLHGEGAFIRAYHYFNLVRLFEEVFLVDRRISAKEGVGMTPASTEELYQFIISDLTIASNQLPRVYPVTSTGRATSWAAKALLAKVYRTQKKYAESEALLADIITNSGAQLLTGTTGFQQVFSINNEVNKETLFAVRFKAGGLGLGSPLANYFAPQNSGSYVINGDGNHFNKPTDELVALYGPKDLRQTTSLRTGYIGAGGKFVPDNYIYKFYSNPSISQDSENDFPVIRYADVLLLYAEALNEKGNTDMALTYLNQVRQRAGLDAYTMDDVATKEMFIEKLLLERRLELAFENQRWFDLIQFGLVKSTLDKQFETEVFYEEYTFGVDPVQEDKILIPIPQREVDIFNQ</sequence>
<evidence type="ECO:0000313" key="9">
    <source>
        <dbReference type="Proteomes" id="UP001500469"/>
    </source>
</evidence>
<comment type="subcellular location">
    <subcellularLocation>
        <location evidence="1">Cell outer membrane</location>
    </subcellularLocation>
</comment>
<name>A0ABP3Y7B9_9BACT</name>
<keyword evidence="9" id="KW-1185">Reference proteome</keyword>
<evidence type="ECO:0000256" key="4">
    <source>
        <dbReference type="ARBA" id="ARBA00023136"/>
    </source>
</evidence>
<dbReference type="EMBL" id="BAAAFI010000002">
    <property type="protein sequence ID" value="GAA0877445.1"/>
    <property type="molecule type" value="Genomic_DNA"/>
</dbReference>
<keyword evidence="3" id="KW-0732">Signal</keyword>
<evidence type="ECO:0000313" key="8">
    <source>
        <dbReference type="EMBL" id="GAA0877445.1"/>
    </source>
</evidence>
<keyword evidence="5" id="KW-0998">Cell outer membrane</keyword>
<dbReference type="Pfam" id="PF14322">
    <property type="entry name" value="SusD-like_3"/>
    <property type="match status" value="1"/>
</dbReference>
<dbReference type="InterPro" id="IPR011990">
    <property type="entry name" value="TPR-like_helical_dom_sf"/>
</dbReference>
<evidence type="ECO:0000256" key="1">
    <source>
        <dbReference type="ARBA" id="ARBA00004442"/>
    </source>
</evidence>
<evidence type="ECO:0000256" key="5">
    <source>
        <dbReference type="ARBA" id="ARBA00023237"/>
    </source>
</evidence>
<dbReference type="InterPro" id="IPR012944">
    <property type="entry name" value="SusD_RagB_dom"/>
</dbReference>
<dbReference type="RefSeq" id="WP_343848142.1">
    <property type="nucleotide sequence ID" value="NZ_BAAAFI010000002.1"/>
</dbReference>
<dbReference type="SUPFAM" id="SSF48452">
    <property type="entry name" value="TPR-like"/>
    <property type="match status" value="1"/>
</dbReference>
<evidence type="ECO:0000259" key="7">
    <source>
        <dbReference type="Pfam" id="PF14322"/>
    </source>
</evidence>
<dbReference type="InterPro" id="IPR033985">
    <property type="entry name" value="SusD-like_N"/>
</dbReference>
<reference evidence="9" key="1">
    <citation type="journal article" date="2019" name="Int. J. Syst. Evol. Microbiol.">
        <title>The Global Catalogue of Microorganisms (GCM) 10K type strain sequencing project: providing services to taxonomists for standard genome sequencing and annotation.</title>
        <authorList>
            <consortium name="The Broad Institute Genomics Platform"/>
            <consortium name="The Broad Institute Genome Sequencing Center for Infectious Disease"/>
            <person name="Wu L."/>
            <person name="Ma J."/>
        </authorList>
    </citation>
    <scope>NUCLEOTIDE SEQUENCE [LARGE SCALE GENOMIC DNA]</scope>
    <source>
        <strain evidence="9">JCM 16112</strain>
    </source>
</reference>
<organism evidence="8 9">
    <name type="scientific">Algoriphagus jejuensis</name>
    <dbReference type="NCBI Taxonomy" id="419934"/>
    <lineage>
        <taxon>Bacteria</taxon>
        <taxon>Pseudomonadati</taxon>
        <taxon>Bacteroidota</taxon>
        <taxon>Cytophagia</taxon>
        <taxon>Cytophagales</taxon>
        <taxon>Cyclobacteriaceae</taxon>
        <taxon>Algoriphagus</taxon>
    </lineage>
</organism>
<dbReference type="Gene3D" id="1.25.40.390">
    <property type="match status" value="1"/>
</dbReference>
<evidence type="ECO:0000259" key="6">
    <source>
        <dbReference type="Pfam" id="PF07980"/>
    </source>
</evidence>
<dbReference type="Proteomes" id="UP001500469">
    <property type="component" value="Unassembled WGS sequence"/>
</dbReference>
<accession>A0ABP3Y7B9</accession>
<gene>
    <name evidence="8" type="ORF">GCM10009119_04130</name>
</gene>
<comment type="similarity">
    <text evidence="2">Belongs to the SusD family.</text>
</comment>
<proteinExistence type="inferred from homology"/>
<evidence type="ECO:0000256" key="3">
    <source>
        <dbReference type="ARBA" id="ARBA00022729"/>
    </source>
</evidence>
<keyword evidence="4" id="KW-0472">Membrane</keyword>
<feature type="domain" description="RagB/SusD" evidence="6">
    <location>
        <begin position="341"/>
        <end position="478"/>
    </location>
</feature>
<evidence type="ECO:0000256" key="2">
    <source>
        <dbReference type="ARBA" id="ARBA00006275"/>
    </source>
</evidence>
<dbReference type="Pfam" id="PF07980">
    <property type="entry name" value="SusD_RagB"/>
    <property type="match status" value="1"/>
</dbReference>
<feature type="domain" description="SusD-like N-terminal" evidence="7">
    <location>
        <begin position="42"/>
        <end position="220"/>
    </location>
</feature>
<protein>
    <submittedName>
        <fullName evidence="8">RagB/SusD family nutrient uptake outer membrane protein</fullName>
    </submittedName>
</protein>
<dbReference type="CDD" id="cd08977">
    <property type="entry name" value="SusD"/>
    <property type="match status" value="1"/>
</dbReference>
<comment type="caution">
    <text evidence="8">The sequence shown here is derived from an EMBL/GenBank/DDBJ whole genome shotgun (WGS) entry which is preliminary data.</text>
</comment>